<evidence type="ECO:0000256" key="5">
    <source>
        <dbReference type="ARBA" id="ARBA00022679"/>
    </source>
</evidence>
<comment type="subcellular location">
    <subcellularLocation>
        <location evidence="1">Cytoplasm</location>
    </subcellularLocation>
</comment>
<dbReference type="PATRIC" id="fig|1227275.3.peg.152"/>
<dbReference type="Pfam" id="PF01336">
    <property type="entry name" value="tRNA_anti-codon"/>
    <property type="match status" value="1"/>
</dbReference>
<proteinExistence type="inferred from homology"/>
<dbReference type="Gene3D" id="3.20.20.140">
    <property type="entry name" value="Metal-dependent hydrolases"/>
    <property type="match status" value="2"/>
</dbReference>
<dbReference type="Pfam" id="PF07733">
    <property type="entry name" value="DNA_pol3_alpha"/>
    <property type="match status" value="1"/>
</dbReference>
<dbReference type="EMBL" id="AWVA01000010">
    <property type="protein sequence ID" value="ERJ78909.1"/>
    <property type="molecule type" value="Genomic_DNA"/>
</dbReference>
<comment type="similarity">
    <text evidence="2">Belongs to the DNA polymerase type-C family. DnaE subfamily.</text>
</comment>
<dbReference type="AlphaFoldDB" id="U2KNX7"/>
<evidence type="ECO:0000313" key="14">
    <source>
        <dbReference type="Proteomes" id="UP000016617"/>
    </source>
</evidence>
<gene>
    <name evidence="13" type="ORF">HMPREF1557_00169</name>
</gene>
<dbReference type="Gene3D" id="2.40.50.140">
    <property type="entry name" value="Nucleic acid-binding proteins"/>
    <property type="match status" value="1"/>
</dbReference>
<protein>
    <recommendedName>
        <fullName evidence="4">DNA polymerase III subunit alpha</fullName>
        <ecNumber evidence="3">2.7.7.7</ecNumber>
    </recommendedName>
</protein>
<comment type="caution">
    <text evidence="13">The sequence shown here is derived from an EMBL/GenBank/DDBJ whole genome shotgun (WGS) entry which is preliminary data.</text>
</comment>
<dbReference type="InterPro" id="IPR011708">
    <property type="entry name" value="DNA_pol3_alpha_NTPase_dom"/>
</dbReference>
<dbReference type="GO" id="GO:0003676">
    <property type="term" value="F:nucleic acid binding"/>
    <property type="evidence" value="ECO:0007669"/>
    <property type="project" value="InterPro"/>
</dbReference>
<comment type="catalytic activity">
    <reaction evidence="11">
        <text>DNA(n) + a 2'-deoxyribonucleoside 5'-triphosphate = DNA(n+1) + diphosphate</text>
        <dbReference type="Rhea" id="RHEA:22508"/>
        <dbReference type="Rhea" id="RHEA-COMP:17339"/>
        <dbReference type="Rhea" id="RHEA-COMP:17340"/>
        <dbReference type="ChEBI" id="CHEBI:33019"/>
        <dbReference type="ChEBI" id="CHEBI:61560"/>
        <dbReference type="ChEBI" id="CHEBI:173112"/>
        <dbReference type="EC" id="2.7.7.7"/>
    </reaction>
</comment>
<feature type="domain" description="Polymerase/histidinol phosphatase N-terminal" evidence="12">
    <location>
        <begin position="5"/>
        <end position="70"/>
    </location>
</feature>
<evidence type="ECO:0000256" key="10">
    <source>
        <dbReference type="ARBA" id="ARBA00026073"/>
    </source>
</evidence>
<dbReference type="Pfam" id="PF02811">
    <property type="entry name" value="PHP"/>
    <property type="match status" value="1"/>
</dbReference>
<dbReference type="OrthoDB" id="9803237at2"/>
<evidence type="ECO:0000259" key="12">
    <source>
        <dbReference type="SMART" id="SM00481"/>
    </source>
</evidence>
<evidence type="ECO:0000256" key="9">
    <source>
        <dbReference type="ARBA" id="ARBA00025611"/>
    </source>
</evidence>
<dbReference type="CDD" id="cd07431">
    <property type="entry name" value="PHP_PolIIIA"/>
    <property type="match status" value="1"/>
</dbReference>
<dbReference type="HOGENOM" id="CLU_001600_0_1_9"/>
<dbReference type="InterPro" id="IPR004365">
    <property type="entry name" value="NA-bd_OB_tRNA"/>
</dbReference>
<comment type="subunit">
    <text evidence="10">DNA polymerase III contains a core (composed of alpha, epsilon and theta chains) that associates with a tau subunit. This core dimerizes to form the POLIII' complex. PolIII' associates with the gamma complex (composed of gamma, delta, delta', psi and chi chains) and with the beta chain to form the complete DNA polymerase III complex.</text>
</comment>
<keyword evidence="7" id="KW-0235">DNA replication</keyword>
<dbReference type="Pfam" id="PF14579">
    <property type="entry name" value="HHH_6"/>
    <property type="match status" value="1"/>
</dbReference>
<keyword evidence="5" id="KW-0808">Transferase</keyword>
<dbReference type="CDD" id="cd04485">
    <property type="entry name" value="DnaE_OBF"/>
    <property type="match status" value="1"/>
</dbReference>
<dbReference type="Gene3D" id="1.10.10.1600">
    <property type="entry name" value="Bacterial DNA polymerase III alpha subunit, thumb domain"/>
    <property type="match status" value="1"/>
</dbReference>
<organism evidence="13 14">
    <name type="scientific">Streptococcus sobrinus W1703</name>
    <dbReference type="NCBI Taxonomy" id="1227275"/>
    <lineage>
        <taxon>Bacteria</taxon>
        <taxon>Bacillati</taxon>
        <taxon>Bacillota</taxon>
        <taxon>Bacilli</taxon>
        <taxon>Lactobacillales</taxon>
        <taxon>Streptococcaceae</taxon>
        <taxon>Streptococcus</taxon>
    </lineage>
</organism>
<dbReference type="InterPro" id="IPR003141">
    <property type="entry name" value="Pol/His_phosphatase_N"/>
</dbReference>
<dbReference type="InterPro" id="IPR029460">
    <property type="entry name" value="DNAPol_HHH"/>
</dbReference>
<dbReference type="InterPro" id="IPR004805">
    <property type="entry name" value="DnaE2/DnaE/PolC"/>
</dbReference>
<dbReference type="InterPro" id="IPR016195">
    <property type="entry name" value="Pol/histidinol_Pase-like"/>
</dbReference>
<dbReference type="RefSeq" id="WP_021673325.1">
    <property type="nucleotide sequence ID" value="NZ_KI259662.1"/>
</dbReference>
<dbReference type="GO" id="GO:0003887">
    <property type="term" value="F:DNA-directed DNA polymerase activity"/>
    <property type="evidence" value="ECO:0007669"/>
    <property type="project" value="UniProtKB-KW"/>
</dbReference>
<evidence type="ECO:0000256" key="8">
    <source>
        <dbReference type="ARBA" id="ARBA00022932"/>
    </source>
</evidence>
<keyword evidence="6" id="KW-0548">Nucleotidyltransferase</keyword>
<dbReference type="EC" id="2.7.7.7" evidence="3"/>
<evidence type="ECO:0000256" key="4">
    <source>
        <dbReference type="ARBA" id="ARBA00019114"/>
    </source>
</evidence>
<dbReference type="GO" id="GO:0008408">
    <property type="term" value="F:3'-5' exonuclease activity"/>
    <property type="evidence" value="ECO:0007669"/>
    <property type="project" value="InterPro"/>
</dbReference>
<dbReference type="GO" id="GO:0005737">
    <property type="term" value="C:cytoplasm"/>
    <property type="evidence" value="ECO:0007669"/>
    <property type="project" value="UniProtKB-SubCell"/>
</dbReference>
<dbReference type="InterPro" id="IPR004013">
    <property type="entry name" value="PHP_dom"/>
</dbReference>
<dbReference type="SUPFAM" id="SSF89550">
    <property type="entry name" value="PHP domain-like"/>
    <property type="match status" value="1"/>
</dbReference>
<accession>U2KNX7</accession>
<dbReference type="Pfam" id="PF17657">
    <property type="entry name" value="DNA_pol3_finger"/>
    <property type="match status" value="1"/>
</dbReference>
<evidence type="ECO:0000256" key="2">
    <source>
        <dbReference type="ARBA" id="ARBA00009496"/>
    </source>
</evidence>
<dbReference type="InterPro" id="IPR040982">
    <property type="entry name" value="DNA_pol3_finger"/>
</dbReference>
<dbReference type="Proteomes" id="UP000016617">
    <property type="component" value="Unassembled WGS sequence"/>
</dbReference>
<reference evidence="13 14" key="1">
    <citation type="submission" date="2013-06" db="EMBL/GenBank/DDBJ databases">
        <authorList>
            <person name="Weinstock G."/>
            <person name="Sodergren E."/>
            <person name="Lobos E.A."/>
            <person name="Fulton L."/>
            <person name="Fulton R."/>
            <person name="Courtney L."/>
            <person name="Fronick C."/>
            <person name="O'Laughlin M."/>
            <person name="Godfrey J."/>
            <person name="Wilson R.M."/>
            <person name="Miner T."/>
            <person name="Farmer C."/>
            <person name="Delehaunty K."/>
            <person name="Cordes M."/>
            <person name="Minx P."/>
            <person name="Tomlinson C."/>
            <person name="Chen J."/>
            <person name="Wollam A."/>
            <person name="Pepin K.H."/>
            <person name="Bhonagiri V."/>
            <person name="Zhang X."/>
            <person name="Warren W."/>
            <person name="Mitreva M."/>
            <person name="Mardis E.R."/>
            <person name="Wilson R.K."/>
        </authorList>
    </citation>
    <scope>NUCLEOTIDE SEQUENCE [LARGE SCALE GENOMIC DNA]</scope>
    <source>
        <strain evidence="13 14">W1703</strain>
    </source>
</reference>
<evidence type="ECO:0000256" key="6">
    <source>
        <dbReference type="ARBA" id="ARBA00022695"/>
    </source>
</evidence>
<keyword evidence="8" id="KW-0239">DNA-directed DNA polymerase</keyword>
<evidence type="ECO:0000313" key="13">
    <source>
        <dbReference type="EMBL" id="ERJ78909.1"/>
    </source>
</evidence>
<dbReference type="GO" id="GO:0006260">
    <property type="term" value="P:DNA replication"/>
    <property type="evidence" value="ECO:0007669"/>
    <property type="project" value="UniProtKB-KW"/>
</dbReference>
<evidence type="ECO:0000256" key="7">
    <source>
        <dbReference type="ARBA" id="ARBA00022705"/>
    </source>
</evidence>
<dbReference type="NCBIfam" id="NF005582">
    <property type="entry name" value="PRK07279.1"/>
    <property type="match status" value="1"/>
</dbReference>
<dbReference type="InterPro" id="IPR041931">
    <property type="entry name" value="DNA_pol3_alpha_thumb_dom"/>
</dbReference>
<evidence type="ECO:0000256" key="11">
    <source>
        <dbReference type="ARBA" id="ARBA00049244"/>
    </source>
</evidence>
<evidence type="ECO:0000256" key="3">
    <source>
        <dbReference type="ARBA" id="ARBA00012417"/>
    </source>
</evidence>
<dbReference type="PANTHER" id="PTHR32294">
    <property type="entry name" value="DNA POLYMERASE III SUBUNIT ALPHA"/>
    <property type="match status" value="1"/>
</dbReference>
<dbReference type="InterPro" id="IPR012340">
    <property type="entry name" value="NA-bd_OB-fold"/>
</dbReference>
<dbReference type="NCBIfam" id="TIGR00594">
    <property type="entry name" value="polc"/>
    <property type="match status" value="1"/>
</dbReference>
<comment type="function">
    <text evidence="9">DNA polymerase III is a complex, multichain enzyme responsible for most of the replicative synthesis in bacteria. This DNA polymerase also exhibits 3' to 5' exonuclease activity. The alpha chain is the DNA polymerase.</text>
</comment>
<evidence type="ECO:0000256" key="1">
    <source>
        <dbReference type="ARBA" id="ARBA00004496"/>
    </source>
</evidence>
<sequence length="1035" mass="118861">MFAPIDTKTVYSFMDSLVNLKSYVKRAKELGYSHLGIMDQDNLYGAYHFVVEAKKEGLQAVIGLELSFRLDDESPLTLRLLALDTRGYQNLLKLSTLKMSEGLGLKDLPNYLSGLAVLVPYFDEIDSLELPFDYYIGVFLDSPKQAYSKPILPLKTVRYYQEEDRKTLQVLHAIRDNLPLKDVRPPQAGQFLRSRQEMEEAFEQTFPESLENLEELLRPVAYQFDHRLKLPRFNRDKEPVLELRERAEAGLKDKELLNRTYQERLDKELGIIHKMGFDDYFLIVWDLLRFGRSRHYYMGMGRGSAAGSLVAFALDITGIDPVKNNLLFERFLNEERYSMPDIDIDLPDVYRTEFLHYVRDRYGSRHSAQIVTYSTFGAKQAIRDVFKRFGAAEYELTNITRKIGFRDDLASAYEKNLSFRQIINSKLEYQKAFAIAKKIEGQPRQTSIHAAGIVMSDDDLTNHIPLKSGEDMMITQYDAGAVEANGLLKMDFLGLRNLTFVQRMAEKLAEEKGINLDIRSIDLEDPETLALFATGRTKGIFQFEQAGAINLLKRIKPARFEEIVATTSLNRPGASDYTENFIKRKYGKEAVDLIDPLVAPILEGTYGIMLYQEQVMQIAQVFAGFTLGKADLLRRAMSKKNQAEMQKMEADFLQGAKDLGRNPATAKELFERMAKFAGYGFNRSHAFAYSALAFQLAYFKAHYPSIFYDVMLNYSSSDYISDALQADFKVGSLSINSVPYGDKISAGTIYMGMKNLKGFPRDLAYWIIEERPFSSIEDFLTRLPENYQKADYIRPLIQIGLFDQFESNRRKLEENLEPLFTFVNELGSLFADSSYNWLESEDYSPSQKYDLEMQWLGVGISPHPLVSLAKEVEGAYTPFDELIVNQQARVLGQIEIVRVIRTKSKGEQMAFVTLTDTKQKLGVTVFPESYQKWRDWLKEGQIYYMTGKVQERDGHLQLILQAIEPLAKEKFWIQLADHTHDREVAKILKAFSGQIPVVLHYQEGNQTLQSKQLFVAKSDQLQKELTPYVMKTIYH</sequence>
<dbReference type="SMART" id="SM00481">
    <property type="entry name" value="POLIIIAc"/>
    <property type="match status" value="1"/>
</dbReference>
<dbReference type="PANTHER" id="PTHR32294:SF0">
    <property type="entry name" value="DNA POLYMERASE III SUBUNIT ALPHA"/>
    <property type="match status" value="1"/>
</dbReference>
<name>U2KNX7_9STRE</name>